<dbReference type="InterPro" id="IPR050400">
    <property type="entry name" value="Bact_Cytoskel_RodZ"/>
</dbReference>
<feature type="domain" description="HTH cro/C1-type" evidence="3">
    <location>
        <begin position="30"/>
        <end position="91"/>
    </location>
</feature>
<keyword evidence="2" id="KW-0812">Transmembrane</keyword>
<dbReference type="GO" id="GO:0003677">
    <property type="term" value="F:DNA binding"/>
    <property type="evidence" value="ECO:0007669"/>
    <property type="project" value="InterPro"/>
</dbReference>
<feature type="region of interest" description="Disordered" evidence="1">
    <location>
        <begin position="102"/>
        <end position="128"/>
    </location>
</feature>
<feature type="transmembrane region" description="Helical" evidence="2">
    <location>
        <begin position="140"/>
        <end position="161"/>
    </location>
</feature>
<name>A0AAX2DNJ9_LISIV</name>
<organism evidence="4 5">
    <name type="scientific">Listeria ivanovii</name>
    <dbReference type="NCBI Taxonomy" id="1638"/>
    <lineage>
        <taxon>Bacteria</taxon>
        <taxon>Bacillati</taxon>
        <taxon>Bacillota</taxon>
        <taxon>Bacilli</taxon>
        <taxon>Bacillales</taxon>
        <taxon>Listeriaceae</taxon>
        <taxon>Listeria</taxon>
    </lineage>
</organism>
<dbReference type="CDD" id="cd00093">
    <property type="entry name" value="HTH_XRE"/>
    <property type="match status" value="1"/>
</dbReference>
<dbReference type="PANTHER" id="PTHR34475:SF1">
    <property type="entry name" value="CYTOSKELETON PROTEIN RODZ"/>
    <property type="match status" value="1"/>
</dbReference>
<accession>A0AAX2DNJ9</accession>
<dbReference type="AlphaFoldDB" id="A0AAX2DNJ9"/>
<dbReference type="Pfam" id="PF13413">
    <property type="entry name" value="HTH_25"/>
    <property type="match status" value="1"/>
</dbReference>
<evidence type="ECO:0000259" key="3">
    <source>
        <dbReference type="SMART" id="SM00530"/>
    </source>
</evidence>
<keyword evidence="2" id="KW-0472">Membrane</keyword>
<dbReference type="Pfam" id="PF13464">
    <property type="entry name" value="RodZ_C"/>
    <property type="match status" value="1"/>
</dbReference>
<gene>
    <name evidence="4" type="ORF">SAMN05421782_104160</name>
</gene>
<feature type="compositionally biased region" description="Basic and acidic residues" evidence="1">
    <location>
        <begin position="182"/>
        <end position="231"/>
    </location>
</feature>
<dbReference type="EMBL" id="FNMX01000004">
    <property type="protein sequence ID" value="SDW54874.1"/>
    <property type="molecule type" value="Genomic_DNA"/>
</dbReference>
<dbReference type="InterPro" id="IPR010982">
    <property type="entry name" value="Lambda_DNA-bd_dom_sf"/>
</dbReference>
<evidence type="ECO:0000256" key="1">
    <source>
        <dbReference type="SAM" id="MobiDB-lite"/>
    </source>
</evidence>
<evidence type="ECO:0000313" key="4">
    <source>
        <dbReference type="EMBL" id="SDW54874.1"/>
    </source>
</evidence>
<dbReference type="Gene3D" id="1.10.260.40">
    <property type="entry name" value="lambda repressor-like DNA-binding domains"/>
    <property type="match status" value="1"/>
</dbReference>
<evidence type="ECO:0000256" key="2">
    <source>
        <dbReference type="SAM" id="Phobius"/>
    </source>
</evidence>
<reference evidence="4 5" key="1">
    <citation type="submission" date="2016-10" db="EMBL/GenBank/DDBJ databases">
        <authorList>
            <person name="Varghese N."/>
            <person name="Submissions S."/>
        </authorList>
    </citation>
    <scope>NUCLEOTIDE SEQUENCE [LARGE SCALE GENOMIC DNA]</scope>
    <source>
        <strain evidence="4 5">ATCC 49954</strain>
    </source>
</reference>
<dbReference type="Proteomes" id="UP000183610">
    <property type="component" value="Unassembled WGS sequence"/>
</dbReference>
<dbReference type="SUPFAM" id="SSF47413">
    <property type="entry name" value="lambda repressor-like DNA-binding domains"/>
    <property type="match status" value="1"/>
</dbReference>
<evidence type="ECO:0000313" key="5">
    <source>
        <dbReference type="Proteomes" id="UP000183610"/>
    </source>
</evidence>
<protein>
    <submittedName>
        <fullName evidence="4">Protein RodZ, contains Xre-like HTH and DUF4115 domains</fullName>
    </submittedName>
</protein>
<dbReference type="PANTHER" id="PTHR34475">
    <property type="match status" value="1"/>
</dbReference>
<proteinExistence type="predicted"/>
<keyword evidence="2" id="KW-1133">Transmembrane helix</keyword>
<dbReference type="SMART" id="SM00530">
    <property type="entry name" value="HTH_XRE"/>
    <property type="match status" value="1"/>
</dbReference>
<sequence length="339" mass="37524">MAVGLCKISKKWKFDISNGRCLILTELGDKLKQARREKGLSLDDLQQITKIQKRYLVAIEEGNYAVMPGKFYARAFIKQYAEAVGLDSATLFDEFESEVPETPQQEVVNNEPSRVQSKRNPMPAQSVGNQVSSRNRFFDILPKILIALFIIFILFIVWFFLLNKQDNSTEKVKTDTSNPTVKVEDSTKNEDTSKDTTKKDTTEKDTSKDTTKDKDTSDKTEDKPKEVEVTKGETSGNATTYTVKNTDKMALTLSATGDSWIGVSDVSGNTIQNVTLSEQNPSAEIDLGTNKTVTVVIGNAPVTTVKINGKQLELAPTLVKQVLTINLESSDSDTSSDTQ</sequence>
<dbReference type="InterPro" id="IPR001387">
    <property type="entry name" value="Cro/C1-type_HTH"/>
</dbReference>
<feature type="compositionally biased region" description="Polar residues" evidence="1">
    <location>
        <begin position="102"/>
        <end position="119"/>
    </location>
</feature>
<feature type="region of interest" description="Disordered" evidence="1">
    <location>
        <begin position="169"/>
        <end position="239"/>
    </location>
</feature>
<comment type="caution">
    <text evidence="4">The sequence shown here is derived from an EMBL/GenBank/DDBJ whole genome shotgun (WGS) entry which is preliminary data.</text>
</comment>
<dbReference type="InterPro" id="IPR025194">
    <property type="entry name" value="RodZ-like_C"/>
</dbReference>